<dbReference type="PANTHER" id="PTHR47926:SF545">
    <property type="entry name" value="PENTACOTRIPEPTIDE-REPEAT REGION OF PRORP DOMAIN-CONTAINING PROTEIN"/>
    <property type="match status" value="1"/>
</dbReference>
<protein>
    <recommendedName>
        <fullName evidence="4">Pentatricopeptide repeat-containing protein</fullName>
    </recommendedName>
</protein>
<dbReference type="GO" id="GO:0003723">
    <property type="term" value="F:RNA binding"/>
    <property type="evidence" value="ECO:0007669"/>
    <property type="project" value="InterPro"/>
</dbReference>
<feature type="repeat" description="PPR" evidence="2">
    <location>
        <begin position="262"/>
        <end position="292"/>
    </location>
</feature>
<reference evidence="3" key="1">
    <citation type="submission" date="2019-08" db="EMBL/GenBank/DDBJ databases">
        <title>Reference gene set and small RNA set construction with multiple tissues from Davidia involucrata Baill.</title>
        <authorList>
            <person name="Yang H."/>
            <person name="Zhou C."/>
            <person name="Li G."/>
            <person name="Wang J."/>
            <person name="Gao P."/>
            <person name="Wang M."/>
            <person name="Wang R."/>
            <person name="Zhao Y."/>
        </authorList>
    </citation>
    <scope>NUCLEOTIDE SEQUENCE</scope>
    <source>
        <tissue evidence="3">Mixed with DoveR01_LX</tissue>
    </source>
</reference>
<dbReference type="Pfam" id="PF01535">
    <property type="entry name" value="PPR"/>
    <property type="match status" value="5"/>
</dbReference>
<evidence type="ECO:0000313" key="3">
    <source>
        <dbReference type="EMBL" id="MPA71620.1"/>
    </source>
</evidence>
<dbReference type="NCBIfam" id="TIGR00756">
    <property type="entry name" value="PPR"/>
    <property type="match status" value="8"/>
</dbReference>
<feature type="repeat" description="PPR" evidence="2">
    <location>
        <begin position="169"/>
        <end position="199"/>
    </location>
</feature>
<dbReference type="FunFam" id="1.25.40.10:FF:001097">
    <property type="entry name" value="Pentatricopeptide repeat-containing protein At4g22760"/>
    <property type="match status" value="1"/>
</dbReference>
<dbReference type="InterPro" id="IPR002885">
    <property type="entry name" value="PPR_rpt"/>
</dbReference>
<name>A0A5B7BRM3_DAVIN</name>
<proteinExistence type="predicted"/>
<evidence type="ECO:0000256" key="2">
    <source>
        <dbReference type="PROSITE-ProRule" id="PRU00708"/>
    </source>
</evidence>
<dbReference type="PROSITE" id="PS51375">
    <property type="entry name" value="PPR"/>
    <property type="match status" value="6"/>
</dbReference>
<keyword evidence="1" id="KW-0677">Repeat</keyword>
<sequence>MLVSKVTTLLNNSLTINQVKQVHALILINGHNHLEPILIRQILSSACNYSQSTTQYIQLTFHHMQNPDVFSGTCTIRFLSRHGQFREAFALYVQIQRVGPCLSTHAVSSALKACARIVHKLGGMSIHAQVHKYGFCGVVYVQTALVDFYSKLGNMETARKVFDEMVEKNVVSWNSILFGYLKSGDLAMAESVFDEMPEKDVISWNSMVSGYGRAGDMEQACALFRQMPERNSASWNAMISGYVDCGKIELARSFFEAMPQRNNVSVITMIAGYSKCGDVESAHELFVQMGEKDLFLYNAMIACYAQNSRPKEAFQLFNKMLQPNVNIQPDKMTLASVISASSQLGDLRFGSWIESYMNQLGISMDDHLATALIDLYAKCGSIDKAYELFHGLQKKDLVAYTAMILGCGINGRANDAIKLFEEMMDAQIYPNLVTFTGLLTAYNHVGLVEEGYQCFTSIRKHGLMPSADHYGIMVDLLGRAGRLDEAYELTKSMPMQPHAGVWGALLLACRLHNNVELGEIAAKHCFELEPDTTGYCSLLANIYASVGRWEDARSLRKIMQEKGLAKIPGCSWMEQS</sequence>
<dbReference type="Pfam" id="PF20431">
    <property type="entry name" value="E_motif"/>
    <property type="match status" value="1"/>
</dbReference>
<evidence type="ECO:0008006" key="4">
    <source>
        <dbReference type="Google" id="ProtNLM"/>
    </source>
</evidence>
<dbReference type="Pfam" id="PF13041">
    <property type="entry name" value="PPR_2"/>
    <property type="match status" value="2"/>
</dbReference>
<feature type="repeat" description="PPR" evidence="2">
    <location>
        <begin position="431"/>
        <end position="465"/>
    </location>
</feature>
<dbReference type="Gene3D" id="1.25.40.10">
    <property type="entry name" value="Tetratricopeptide repeat domain"/>
    <property type="match status" value="4"/>
</dbReference>
<accession>A0A5B7BRM3</accession>
<dbReference type="SUPFAM" id="SSF48452">
    <property type="entry name" value="TPR-like"/>
    <property type="match status" value="1"/>
</dbReference>
<gene>
    <name evidence="3" type="ORF">Din_041061</name>
</gene>
<evidence type="ECO:0000256" key="1">
    <source>
        <dbReference type="ARBA" id="ARBA00022737"/>
    </source>
</evidence>
<organism evidence="3">
    <name type="scientific">Davidia involucrata</name>
    <name type="common">Dove tree</name>
    <dbReference type="NCBI Taxonomy" id="16924"/>
    <lineage>
        <taxon>Eukaryota</taxon>
        <taxon>Viridiplantae</taxon>
        <taxon>Streptophyta</taxon>
        <taxon>Embryophyta</taxon>
        <taxon>Tracheophyta</taxon>
        <taxon>Spermatophyta</taxon>
        <taxon>Magnoliopsida</taxon>
        <taxon>eudicotyledons</taxon>
        <taxon>Gunneridae</taxon>
        <taxon>Pentapetalae</taxon>
        <taxon>asterids</taxon>
        <taxon>Cornales</taxon>
        <taxon>Nyssaceae</taxon>
        <taxon>Davidia</taxon>
    </lineage>
</organism>
<feature type="repeat" description="PPR" evidence="2">
    <location>
        <begin position="200"/>
        <end position="234"/>
    </location>
</feature>
<dbReference type="PANTHER" id="PTHR47926">
    <property type="entry name" value="PENTATRICOPEPTIDE REPEAT-CONTAINING PROTEIN"/>
    <property type="match status" value="1"/>
</dbReference>
<dbReference type="GO" id="GO:0009451">
    <property type="term" value="P:RNA modification"/>
    <property type="evidence" value="ECO:0007669"/>
    <property type="project" value="InterPro"/>
</dbReference>
<dbReference type="InterPro" id="IPR046960">
    <property type="entry name" value="PPR_At4g14850-like_plant"/>
</dbReference>
<dbReference type="InterPro" id="IPR011990">
    <property type="entry name" value="TPR-like_helical_dom_sf"/>
</dbReference>
<feature type="repeat" description="PPR" evidence="2">
    <location>
        <begin position="396"/>
        <end position="430"/>
    </location>
</feature>
<dbReference type="FunFam" id="1.25.40.10:FF:001358">
    <property type="entry name" value="Pentatricopeptide repeat-containing protein isoform A"/>
    <property type="match status" value="1"/>
</dbReference>
<dbReference type="EMBL" id="GHES01041061">
    <property type="protein sequence ID" value="MPA71620.1"/>
    <property type="molecule type" value="Transcribed_RNA"/>
</dbReference>
<dbReference type="AlphaFoldDB" id="A0A5B7BRM3"/>
<dbReference type="InterPro" id="IPR046848">
    <property type="entry name" value="E_motif"/>
</dbReference>
<feature type="repeat" description="PPR" evidence="2">
    <location>
        <begin position="293"/>
        <end position="327"/>
    </location>
</feature>